<organism evidence="6 7">
    <name type="scientific">Desulforhabdus amnigena</name>
    <dbReference type="NCBI Taxonomy" id="40218"/>
    <lineage>
        <taxon>Bacteria</taxon>
        <taxon>Pseudomonadati</taxon>
        <taxon>Thermodesulfobacteriota</taxon>
        <taxon>Syntrophobacteria</taxon>
        <taxon>Syntrophobacterales</taxon>
        <taxon>Syntrophobacteraceae</taxon>
        <taxon>Desulforhabdus</taxon>
    </lineage>
</organism>
<dbReference type="CDD" id="cd06170">
    <property type="entry name" value="LuxR_C_like"/>
    <property type="match status" value="1"/>
</dbReference>
<dbReference type="PROSITE" id="PS50043">
    <property type="entry name" value="HTH_LUXR_2"/>
    <property type="match status" value="1"/>
</dbReference>
<reference evidence="6" key="1">
    <citation type="submission" date="2022-12" db="EMBL/GenBank/DDBJ databases">
        <title>Reference genome sequencing for broad-spectrum identification of bacterial and archaeal isolates by mass spectrometry.</title>
        <authorList>
            <person name="Sekiguchi Y."/>
            <person name="Tourlousse D.M."/>
        </authorList>
    </citation>
    <scope>NUCLEOTIDE SEQUENCE</scope>
    <source>
        <strain evidence="6">ASRB1</strain>
    </source>
</reference>
<accession>A0A9W6L8U3</accession>
<dbReference type="SUPFAM" id="SSF46894">
    <property type="entry name" value="C-terminal effector domain of the bipartite response regulators"/>
    <property type="match status" value="1"/>
</dbReference>
<dbReference type="GO" id="GO:0006355">
    <property type="term" value="P:regulation of DNA-templated transcription"/>
    <property type="evidence" value="ECO:0007669"/>
    <property type="project" value="InterPro"/>
</dbReference>
<evidence type="ECO:0000256" key="3">
    <source>
        <dbReference type="PROSITE-ProRule" id="PRU00169"/>
    </source>
</evidence>
<dbReference type="SUPFAM" id="SSF52172">
    <property type="entry name" value="CheY-like"/>
    <property type="match status" value="1"/>
</dbReference>
<dbReference type="InterPro" id="IPR058245">
    <property type="entry name" value="NreC/VraR/RcsB-like_REC"/>
</dbReference>
<dbReference type="InterPro" id="IPR011006">
    <property type="entry name" value="CheY-like_superfamily"/>
</dbReference>
<evidence type="ECO:0000259" key="4">
    <source>
        <dbReference type="PROSITE" id="PS50043"/>
    </source>
</evidence>
<protein>
    <submittedName>
        <fullName evidence="6">DNA-binding response regulator</fullName>
    </submittedName>
</protein>
<keyword evidence="1 3" id="KW-0597">Phosphoprotein</keyword>
<proteinExistence type="predicted"/>
<name>A0A9W6L8U3_9BACT</name>
<dbReference type="InterPro" id="IPR016032">
    <property type="entry name" value="Sig_transdc_resp-reg_C-effctor"/>
</dbReference>
<feature type="domain" description="HTH luxR-type" evidence="4">
    <location>
        <begin position="144"/>
        <end position="209"/>
    </location>
</feature>
<dbReference type="Gene3D" id="3.40.50.2300">
    <property type="match status" value="1"/>
</dbReference>
<feature type="domain" description="Response regulatory" evidence="5">
    <location>
        <begin position="5"/>
        <end position="119"/>
    </location>
</feature>
<dbReference type="PROSITE" id="PS50110">
    <property type="entry name" value="RESPONSE_REGULATORY"/>
    <property type="match status" value="1"/>
</dbReference>
<dbReference type="Pfam" id="PF00196">
    <property type="entry name" value="GerE"/>
    <property type="match status" value="1"/>
</dbReference>
<dbReference type="PANTHER" id="PTHR43214">
    <property type="entry name" value="TWO-COMPONENT RESPONSE REGULATOR"/>
    <property type="match status" value="1"/>
</dbReference>
<sequence>MKRAKILLADDHRIVAEGLRGLLEPEFELVGIVEDGRAMLEAVDKHKPDVVVADVSMPLLNGIDAVRLLKKKNKNIAVVFLTMHLDVAYAASALEVGASGYVLKHSAPSELVTAIKSALKGRTYITPLLAGELIQYHKKKPQSEEGEIARLTSRQREVLQLLAEGHSVKEIAAILQISTRTVEFHKYSMMEALGLKSSAELVRFAVKHGIITE</sequence>
<dbReference type="GO" id="GO:0000160">
    <property type="term" value="P:phosphorelay signal transduction system"/>
    <property type="evidence" value="ECO:0007669"/>
    <property type="project" value="InterPro"/>
</dbReference>
<dbReference type="EMBL" id="BSDR01000001">
    <property type="protein sequence ID" value="GLI35054.1"/>
    <property type="molecule type" value="Genomic_DNA"/>
</dbReference>
<dbReference type="SMART" id="SM00421">
    <property type="entry name" value="HTH_LUXR"/>
    <property type="match status" value="1"/>
</dbReference>
<dbReference type="PANTHER" id="PTHR43214:SF43">
    <property type="entry name" value="TWO-COMPONENT RESPONSE REGULATOR"/>
    <property type="match status" value="1"/>
</dbReference>
<dbReference type="PRINTS" id="PR00038">
    <property type="entry name" value="HTHLUXR"/>
</dbReference>
<gene>
    <name evidence="6" type="ORF">DAMNIGENAA_24870</name>
</gene>
<keyword evidence="2 6" id="KW-0238">DNA-binding</keyword>
<dbReference type="SMART" id="SM00448">
    <property type="entry name" value="REC"/>
    <property type="match status" value="1"/>
</dbReference>
<dbReference type="Pfam" id="PF00072">
    <property type="entry name" value="Response_reg"/>
    <property type="match status" value="1"/>
</dbReference>
<evidence type="ECO:0000256" key="2">
    <source>
        <dbReference type="ARBA" id="ARBA00023125"/>
    </source>
</evidence>
<dbReference type="Proteomes" id="UP001144372">
    <property type="component" value="Unassembled WGS sequence"/>
</dbReference>
<evidence type="ECO:0000313" key="6">
    <source>
        <dbReference type="EMBL" id="GLI35054.1"/>
    </source>
</evidence>
<keyword evidence="7" id="KW-1185">Reference proteome</keyword>
<dbReference type="RefSeq" id="WP_281794588.1">
    <property type="nucleotide sequence ID" value="NZ_BSDR01000001.1"/>
</dbReference>
<dbReference type="CDD" id="cd17535">
    <property type="entry name" value="REC_NarL-like"/>
    <property type="match status" value="1"/>
</dbReference>
<evidence type="ECO:0000313" key="7">
    <source>
        <dbReference type="Proteomes" id="UP001144372"/>
    </source>
</evidence>
<evidence type="ECO:0000256" key="1">
    <source>
        <dbReference type="ARBA" id="ARBA00022553"/>
    </source>
</evidence>
<comment type="caution">
    <text evidence="6">The sequence shown here is derived from an EMBL/GenBank/DDBJ whole genome shotgun (WGS) entry which is preliminary data.</text>
</comment>
<dbReference type="AlphaFoldDB" id="A0A9W6L8U3"/>
<evidence type="ECO:0000259" key="5">
    <source>
        <dbReference type="PROSITE" id="PS50110"/>
    </source>
</evidence>
<feature type="modified residue" description="4-aspartylphosphate" evidence="3">
    <location>
        <position position="54"/>
    </location>
</feature>
<dbReference type="InterPro" id="IPR000792">
    <property type="entry name" value="Tscrpt_reg_LuxR_C"/>
</dbReference>
<dbReference type="InterPro" id="IPR001789">
    <property type="entry name" value="Sig_transdc_resp-reg_receiver"/>
</dbReference>
<dbReference type="InterPro" id="IPR039420">
    <property type="entry name" value="WalR-like"/>
</dbReference>
<dbReference type="GO" id="GO:0003677">
    <property type="term" value="F:DNA binding"/>
    <property type="evidence" value="ECO:0007669"/>
    <property type="project" value="UniProtKB-KW"/>
</dbReference>